<dbReference type="Pfam" id="PF04082">
    <property type="entry name" value="Fungal_trans"/>
    <property type="match status" value="1"/>
</dbReference>
<evidence type="ECO:0000256" key="4">
    <source>
        <dbReference type="ARBA" id="ARBA00023242"/>
    </source>
</evidence>
<dbReference type="Gene3D" id="4.10.240.10">
    <property type="entry name" value="Zn(2)-C6 fungal-type DNA-binding domain"/>
    <property type="match status" value="1"/>
</dbReference>
<dbReference type="GO" id="GO:0000981">
    <property type="term" value="F:DNA-binding transcription factor activity, RNA polymerase II-specific"/>
    <property type="evidence" value="ECO:0007669"/>
    <property type="project" value="InterPro"/>
</dbReference>
<evidence type="ECO:0000313" key="7">
    <source>
        <dbReference type="EMBL" id="TDZ30785.1"/>
    </source>
</evidence>
<dbReference type="PROSITE" id="PS50048">
    <property type="entry name" value="ZN2_CY6_FUNGAL_2"/>
    <property type="match status" value="1"/>
</dbReference>
<evidence type="ECO:0000313" key="8">
    <source>
        <dbReference type="Proteomes" id="UP000295083"/>
    </source>
</evidence>
<dbReference type="GO" id="GO:0008270">
    <property type="term" value="F:zinc ion binding"/>
    <property type="evidence" value="ECO:0007669"/>
    <property type="project" value="InterPro"/>
</dbReference>
<feature type="region of interest" description="Disordered" evidence="5">
    <location>
        <begin position="575"/>
        <end position="594"/>
    </location>
</feature>
<keyword evidence="4" id="KW-0539">Nucleus</keyword>
<reference evidence="7 8" key="1">
    <citation type="submission" date="2018-11" db="EMBL/GenBank/DDBJ databases">
        <title>Genome sequence and assembly of Colletotrichum spinosum.</title>
        <authorList>
            <person name="Gan P."/>
            <person name="Shirasu K."/>
        </authorList>
    </citation>
    <scope>NUCLEOTIDE SEQUENCE [LARGE SCALE GENOMIC DNA]</scope>
    <source>
        <strain evidence="7 8">CBS 515.97</strain>
    </source>
</reference>
<feature type="domain" description="Zn(2)-C6 fungal-type" evidence="6">
    <location>
        <begin position="6"/>
        <end position="35"/>
    </location>
</feature>
<evidence type="ECO:0000259" key="6">
    <source>
        <dbReference type="PROSITE" id="PS50048"/>
    </source>
</evidence>
<dbReference type="PANTHER" id="PTHR47424:SF15">
    <property type="entry name" value="ZN(II)2CYS6 TRANSCRIPTION FACTOR (EUROFUNG)"/>
    <property type="match status" value="1"/>
</dbReference>
<dbReference type="InterPro" id="IPR001138">
    <property type="entry name" value="Zn2Cys6_DnaBD"/>
</dbReference>
<organism evidence="7 8">
    <name type="scientific">Colletotrichum spinosum</name>
    <dbReference type="NCBI Taxonomy" id="1347390"/>
    <lineage>
        <taxon>Eukaryota</taxon>
        <taxon>Fungi</taxon>
        <taxon>Dikarya</taxon>
        <taxon>Ascomycota</taxon>
        <taxon>Pezizomycotina</taxon>
        <taxon>Sordariomycetes</taxon>
        <taxon>Hypocreomycetidae</taxon>
        <taxon>Glomerellales</taxon>
        <taxon>Glomerellaceae</taxon>
        <taxon>Colletotrichum</taxon>
        <taxon>Colletotrichum orbiculare species complex</taxon>
    </lineage>
</organism>
<dbReference type="GO" id="GO:0000435">
    <property type="term" value="P:positive regulation of transcription from RNA polymerase II promoter by galactose"/>
    <property type="evidence" value="ECO:0007669"/>
    <property type="project" value="TreeGrafter"/>
</dbReference>
<sequence>MKIPKACEPCRRRKIKCSGEKPCQHCDANPSDCIYRLKPRVRLSAKQARTAAAAASAGTGAEQNGPTPAPSGTPDDGAATAASGRSAEEHQQHVAQTEVYHSVAATHHAPKSTDSSQLYYGPSSNSAFLQQIHRGLLSGQYSQTHGRDVQEGGPGLDMFMQRNIFFGMPLKVRMEPCQNSICPVTLEQAAEFVEQFEKTHLPTVPFFTSAALDEMLPAFFGSAAADTAIQPQRRTVFIAAMALGALSTPHTEAAESLFIYAKKEAIVYEDAVTLPMIQYSMLLAHYQLSMGRPNSAYLHMGAACRKALAMGLHSGTTSAISRNDEVQARLITLWSLYFLEIWLSLVVGRRSMVGRSDFASCPYPDGQPAMVALCQFASLIEEAVESIYNRRTDSLRQLYTKAEKLFESVRQHGDRWGLGSAMPTEQDHWNAETSLLMHNVYFHAILIIFRPFLIAEAALQSGSAAGQTGDIWLRQACRHATDAAQDALAFTHSKLQGPEDCNTRRYLAFFIESCCAALLYDSLRHPSKHPHNLEYIQMAISSLHSLVDDEPVTNALRSIKRIVLAVERSINAAKAQPGPALEAGSTNSSPAWSEPRLPTNIQFPSLDENRATNSDDLIFFSNRAYQPRTEPVQQDFAMSLPGAASTTNPFADLSFDVLTTDLFNFFPIDMNGAPNHG</sequence>
<keyword evidence="2" id="KW-0805">Transcription regulation</keyword>
<dbReference type="Proteomes" id="UP000295083">
    <property type="component" value="Unassembled WGS sequence"/>
</dbReference>
<protein>
    <submittedName>
        <fullName evidence="7">Putative transcriptional regulatory protein</fullName>
    </submittedName>
</protein>
<dbReference type="Pfam" id="PF00172">
    <property type="entry name" value="Zn_clus"/>
    <property type="match status" value="1"/>
</dbReference>
<dbReference type="GO" id="GO:0000978">
    <property type="term" value="F:RNA polymerase II cis-regulatory region sequence-specific DNA binding"/>
    <property type="evidence" value="ECO:0007669"/>
    <property type="project" value="TreeGrafter"/>
</dbReference>
<dbReference type="PROSITE" id="PS00463">
    <property type="entry name" value="ZN2_CY6_FUNGAL_1"/>
    <property type="match status" value="1"/>
</dbReference>
<name>A0A4R8Q6H3_9PEZI</name>
<dbReference type="SMART" id="SM00906">
    <property type="entry name" value="Fungal_trans"/>
    <property type="match status" value="1"/>
</dbReference>
<keyword evidence="1" id="KW-0479">Metal-binding</keyword>
<dbReference type="PANTHER" id="PTHR47424">
    <property type="entry name" value="REGULATORY PROTEIN GAL4"/>
    <property type="match status" value="1"/>
</dbReference>
<feature type="compositionally biased region" description="Low complexity" evidence="5">
    <location>
        <begin position="46"/>
        <end position="61"/>
    </location>
</feature>
<evidence type="ECO:0000256" key="3">
    <source>
        <dbReference type="ARBA" id="ARBA00023163"/>
    </source>
</evidence>
<keyword evidence="8" id="KW-1185">Reference proteome</keyword>
<dbReference type="InterPro" id="IPR036864">
    <property type="entry name" value="Zn2-C6_fun-type_DNA-bd_sf"/>
</dbReference>
<dbReference type="CDD" id="cd00067">
    <property type="entry name" value="GAL4"/>
    <property type="match status" value="1"/>
</dbReference>
<evidence type="ECO:0000256" key="2">
    <source>
        <dbReference type="ARBA" id="ARBA00023015"/>
    </source>
</evidence>
<evidence type="ECO:0000256" key="1">
    <source>
        <dbReference type="ARBA" id="ARBA00022723"/>
    </source>
</evidence>
<evidence type="ECO:0000256" key="5">
    <source>
        <dbReference type="SAM" id="MobiDB-lite"/>
    </source>
</evidence>
<comment type="caution">
    <text evidence="7">The sequence shown here is derived from an EMBL/GenBank/DDBJ whole genome shotgun (WGS) entry which is preliminary data.</text>
</comment>
<proteinExistence type="predicted"/>
<dbReference type="SMART" id="SM00066">
    <property type="entry name" value="GAL4"/>
    <property type="match status" value="1"/>
</dbReference>
<keyword evidence="3" id="KW-0804">Transcription</keyword>
<dbReference type="InterPro" id="IPR051127">
    <property type="entry name" value="Fungal_SecMet_Regulators"/>
</dbReference>
<gene>
    <name evidence="7" type="ORF">C8035_v002025</name>
</gene>
<dbReference type="AlphaFoldDB" id="A0A4R8Q6H3"/>
<accession>A0A4R8Q6H3</accession>
<feature type="region of interest" description="Disordered" evidence="5">
    <location>
        <begin position="46"/>
        <end position="94"/>
    </location>
</feature>
<dbReference type="GO" id="GO:0005634">
    <property type="term" value="C:nucleus"/>
    <property type="evidence" value="ECO:0007669"/>
    <property type="project" value="TreeGrafter"/>
</dbReference>
<dbReference type="CDD" id="cd12148">
    <property type="entry name" value="fungal_TF_MHR"/>
    <property type="match status" value="1"/>
</dbReference>
<dbReference type="InterPro" id="IPR007219">
    <property type="entry name" value="XnlR_reg_dom"/>
</dbReference>
<dbReference type="EMBL" id="QAPG01000119">
    <property type="protein sequence ID" value="TDZ30785.1"/>
    <property type="molecule type" value="Genomic_DNA"/>
</dbReference>
<dbReference type="GO" id="GO:0006351">
    <property type="term" value="P:DNA-templated transcription"/>
    <property type="evidence" value="ECO:0007669"/>
    <property type="project" value="InterPro"/>
</dbReference>
<dbReference type="SUPFAM" id="SSF57701">
    <property type="entry name" value="Zn2/Cys6 DNA-binding domain"/>
    <property type="match status" value="1"/>
</dbReference>